<keyword evidence="6 7" id="KW-0012">Acyltransferase</keyword>
<feature type="transmembrane region" description="Helical" evidence="7">
    <location>
        <begin position="51"/>
        <end position="74"/>
    </location>
</feature>
<dbReference type="InterPro" id="IPR039859">
    <property type="entry name" value="PFA4/ZDH16/20/ERF2-like"/>
</dbReference>
<keyword evidence="10" id="KW-1185">Reference proteome</keyword>
<keyword evidence="4 7" id="KW-1133">Transmembrane helix</keyword>
<dbReference type="GO" id="GO:0016020">
    <property type="term" value="C:membrane"/>
    <property type="evidence" value="ECO:0007669"/>
    <property type="project" value="UniProtKB-SubCell"/>
</dbReference>
<evidence type="ECO:0000256" key="3">
    <source>
        <dbReference type="ARBA" id="ARBA00022692"/>
    </source>
</evidence>
<dbReference type="GO" id="GO:0005783">
    <property type="term" value="C:endoplasmic reticulum"/>
    <property type="evidence" value="ECO:0007669"/>
    <property type="project" value="TreeGrafter"/>
</dbReference>
<dbReference type="EMBL" id="NEDP02002194">
    <property type="protein sequence ID" value="OWF51611.1"/>
    <property type="molecule type" value="Genomic_DNA"/>
</dbReference>
<comment type="domain">
    <text evidence="7">The DHHC domain is required for palmitoyltransferase activity.</text>
</comment>
<evidence type="ECO:0000259" key="8">
    <source>
        <dbReference type="Pfam" id="PF01529"/>
    </source>
</evidence>
<feature type="transmembrane region" description="Helical" evidence="7">
    <location>
        <begin position="80"/>
        <end position="103"/>
    </location>
</feature>
<feature type="domain" description="Palmitoyltransferase DHHC" evidence="8">
    <location>
        <begin position="166"/>
        <end position="301"/>
    </location>
</feature>
<proteinExistence type="inferred from homology"/>
<evidence type="ECO:0000256" key="4">
    <source>
        <dbReference type="ARBA" id="ARBA00022989"/>
    </source>
</evidence>
<evidence type="ECO:0000256" key="5">
    <source>
        <dbReference type="ARBA" id="ARBA00023136"/>
    </source>
</evidence>
<evidence type="ECO:0000256" key="2">
    <source>
        <dbReference type="ARBA" id="ARBA00022679"/>
    </source>
</evidence>
<dbReference type="GO" id="GO:0005794">
    <property type="term" value="C:Golgi apparatus"/>
    <property type="evidence" value="ECO:0007669"/>
    <property type="project" value="TreeGrafter"/>
</dbReference>
<dbReference type="AlphaFoldDB" id="A0A210QSA4"/>
<name>A0A210QSA4_MIZYE</name>
<sequence length="351" mass="40728">MDIQASSQKDIVRDTAKDKNLTLQQKLALHLEERKREPAASPRNLNKYLPIVFLAEVMVVWYYGTCQGIPFLYADFGEEVIIVIQGICSFMAVQMLLNWWCVYTVSSAYDPHRHGTYLEFLDRQQSQTSSQVTTSIDVQSRQYGAGGSTNGSTSGSPSRPPYWSWRYCTVCDQPRPPRCHHCKLCNRCSLKRDHHCFFSRNCIGYRNLRHYTVMMFWCCASSVVGFVHALPFIFMEVLPSTGHVDMLPFVAIFRWIFGYAHFRVGLVILGTWMLALFIIFTTFMLYDICRCILKGKTSFEIDNNIKINDTRSVNSKVRAAFGDFWLLNFLLPMHWRFHPDEDPVFWPTINQ</sequence>
<dbReference type="GO" id="GO:0019706">
    <property type="term" value="F:protein-cysteine S-palmitoyltransferase activity"/>
    <property type="evidence" value="ECO:0007669"/>
    <property type="project" value="UniProtKB-EC"/>
</dbReference>
<keyword evidence="2 7" id="KW-0808">Transferase</keyword>
<dbReference type="Pfam" id="PF01529">
    <property type="entry name" value="DHHC"/>
    <property type="match status" value="1"/>
</dbReference>
<feature type="transmembrane region" description="Helical" evidence="7">
    <location>
        <begin position="213"/>
        <end position="234"/>
    </location>
</feature>
<evidence type="ECO:0000313" key="10">
    <source>
        <dbReference type="Proteomes" id="UP000242188"/>
    </source>
</evidence>
<evidence type="ECO:0000256" key="7">
    <source>
        <dbReference type="RuleBase" id="RU079119"/>
    </source>
</evidence>
<keyword evidence="5 7" id="KW-0472">Membrane</keyword>
<feature type="transmembrane region" description="Helical" evidence="7">
    <location>
        <begin position="264"/>
        <end position="286"/>
    </location>
</feature>
<organism evidence="9 10">
    <name type="scientific">Mizuhopecten yessoensis</name>
    <name type="common">Japanese scallop</name>
    <name type="synonym">Patinopecten yessoensis</name>
    <dbReference type="NCBI Taxonomy" id="6573"/>
    <lineage>
        <taxon>Eukaryota</taxon>
        <taxon>Metazoa</taxon>
        <taxon>Spiralia</taxon>
        <taxon>Lophotrochozoa</taxon>
        <taxon>Mollusca</taxon>
        <taxon>Bivalvia</taxon>
        <taxon>Autobranchia</taxon>
        <taxon>Pteriomorphia</taxon>
        <taxon>Pectinida</taxon>
        <taxon>Pectinoidea</taxon>
        <taxon>Pectinidae</taxon>
        <taxon>Mizuhopecten</taxon>
    </lineage>
</organism>
<dbReference type="GO" id="GO:0006612">
    <property type="term" value="P:protein targeting to membrane"/>
    <property type="evidence" value="ECO:0007669"/>
    <property type="project" value="TreeGrafter"/>
</dbReference>
<dbReference type="EC" id="2.3.1.225" evidence="7"/>
<comment type="caution">
    <text evidence="9">The sequence shown here is derived from an EMBL/GenBank/DDBJ whole genome shotgun (WGS) entry which is preliminary data.</text>
</comment>
<dbReference type="InterPro" id="IPR001594">
    <property type="entry name" value="Palmitoyltrfase_DHHC"/>
</dbReference>
<evidence type="ECO:0000256" key="6">
    <source>
        <dbReference type="ARBA" id="ARBA00023315"/>
    </source>
</evidence>
<accession>A0A210QSA4</accession>
<gene>
    <name evidence="9" type="ORF">KP79_PYT18030</name>
</gene>
<reference evidence="9 10" key="1">
    <citation type="journal article" date="2017" name="Nat. Ecol. Evol.">
        <title>Scallop genome provides insights into evolution of bilaterian karyotype and development.</title>
        <authorList>
            <person name="Wang S."/>
            <person name="Zhang J."/>
            <person name="Jiao W."/>
            <person name="Li J."/>
            <person name="Xun X."/>
            <person name="Sun Y."/>
            <person name="Guo X."/>
            <person name="Huan P."/>
            <person name="Dong B."/>
            <person name="Zhang L."/>
            <person name="Hu X."/>
            <person name="Sun X."/>
            <person name="Wang J."/>
            <person name="Zhao C."/>
            <person name="Wang Y."/>
            <person name="Wang D."/>
            <person name="Huang X."/>
            <person name="Wang R."/>
            <person name="Lv J."/>
            <person name="Li Y."/>
            <person name="Zhang Z."/>
            <person name="Liu B."/>
            <person name="Lu W."/>
            <person name="Hui Y."/>
            <person name="Liang J."/>
            <person name="Zhou Z."/>
            <person name="Hou R."/>
            <person name="Li X."/>
            <person name="Liu Y."/>
            <person name="Li H."/>
            <person name="Ning X."/>
            <person name="Lin Y."/>
            <person name="Zhao L."/>
            <person name="Xing Q."/>
            <person name="Dou J."/>
            <person name="Li Y."/>
            <person name="Mao J."/>
            <person name="Guo H."/>
            <person name="Dou H."/>
            <person name="Li T."/>
            <person name="Mu C."/>
            <person name="Jiang W."/>
            <person name="Fu Q."/>
            <person name="Fu X."/>
            <person name="Miao Y."/>
            <person name="Liu J."/>
            <person name="Yu Q."/>
            <person name="Li R."/>
            <person name="Liao H."/>
            <person name="Li X."/>
            <person name="Kong Y."/>
            <person name="Jiang Z."/>
            <person name="Chourrout D."/>
            <person name="Li R."/>
            <person name="Bao Z."/>
        </authorList>
    </citation>
    <scope>NUCLEOTIDE SEQUENCE [LARGE SCALE GENOMIC DNA]</scope>
    <source>
        <strain evidence="9 10">PY_sf001</strain>
    </source>
</reference>
<protein>
    <recommendedName>
        <fullName evidence="7">Palmitoyltransferase</fullName>
        <ecNumber evidence="7">2.3.1.225</ecNumber>
    </recommendedName>
</protein>
<dbReference type="PANTHER" id="PTHR22883">
    <property type="entry name" value="ZINC FINGER DHHC DOMAIN CONTAINING PROTEIN"/>
    <property type="match status" value="1"/>
</dbReference>
<dbReference type="Proteomes" id="UP000242188">
    <property type="component" value="Unassembled WGS sequence"/>
</dbReference>
<dbReference type="PANTHER" id="PTHR22883:SF452">
    <property type="entry name" value="PALMITOYLTRANSFERASE"/>
    <property type="match status" value="1"/>
</dbReference>
<keyword evidence="3 7" id="KW-0812">Transmembrane</keyword>
<evidence type="ECO:0000313" key="9">
    <source>
        <dbReference type="EMBL" id="OWF51611.1"/>
    </source>
</evidence>
<comment type="catalytic activity">
    <reaction evidence="7">
        <text>L-cysteinyl-[protein] + hexadecanoyl-CoA = S-hexadecanoyl-L-cysteinyl-[protein] + CoA</text>
        <dbReference type="Rhea" id="RHEA:36683"/>
        <dbReference type="Rhea" id="RHEA-COMP:10131"/>
        <dbReference type="Rhea" id="RHEA-COMP:11032"/>
        <dbReference type="ChEBI" id="CHEBI:29950"/>
        <dbReference type="ChEBI" id="CHEBI:57287"/>
        <dbReference type="ChEBI" id="CHEBI:57379"/>
        <dbReference type="ChEBI" id="CHEBI:74151"/>
        <dbReference type="EC" id="2.3.1.225"/>
    </reaction>
</comment>
<dbReference type="OrthoDB" id="302728at2759"/>
<comment type="similarity">
    <text evidence="7">Belongs to the DHHC palmitoyltransferase family.</text>
</comment>
<dbReference type="PROSITE" id="PS50216">
    <property type="entry name" value="DHHC"/>
    <property type="match status" value="1"/>
</dbReference>
<comment type="subcellular location">
    <subcellularLocation>
        <location evidence="1">Membrane</location>
        <topology evidence="1">Multi-pass membrane protein</topology>
    </subcellularLocation>
</comment>
<evidence type="ECO:0000256" key="1">
    <source>
        <dbReference type="ARBA" id="ARBA00004141"/>
    </source>
</evidence>